<gene>
    <name evidence="2" type="ORF">MENT_LOCUS57003</name>
</gene>
<feature type="compositionally biased region" description="Polar residues" evidence="1">
    <location>
        <begin position="27"/>
        <end position="39"/>
    </location>
</feature>
<reference evidence="2 3" key="1">
    <citation type="submission" date="2020-08" db="EMBL/GenBank/DDBJ databases">
        <authorList>
            <person name="Koutsovoulos G."/>
            <person name="Danchin GJ E."/>
        </authorList>
    </citation>
    <scope>NUCLEOTIDE SEQUENCE [LARGE SCALE GENOMIC DNA]</scope>
</reference>
<dbReference type="Proteomes" id="UP000580250">
    <property type="component" value="Unassembled WGS sequence"/>
</dbReference>
<comment type="caution">
    <text evidence="2">The sequence shown here is derived from an EMBL/GenBank/DDBJ whole genome shotgun (WGS) entry which is preliminary data.</text>
</comment>
<dbReference type="AlphaFoldDB" id="A0A6V7XVD0"/>
<proteinExistence type="predicted"/>
<dbReference type="EMBL" id="CAJEWN010002366">
    <property type="protein sequence ID" value="CAD2203320.1"/>
    <property type="molecule type" value="Genomic_DNA"/>
</dbReference>
<evidence type="ECO:0000313" key="2">
    <source>
        <dbReference type="EMBL" id="CAD2203320.1"/>
    </source>
</evidence>
<protein>
    <submittedName>
        <fullName evidence="2">Uncharacterized protein</fullName>
    </submittedName>
</protein>
<feature type="region of interest" description="Disordered" evidence="1">
    <location>
        <begin position="1"/>
        <end position="39"/>
    </location>
</feature>
<organism evidence="2 3">
    <name type="scientific">Meloidogyne enterolobii</name>
    <name type="common">Root-knot nematode worm</name>
    <name type="synonym">Meloidogyne mayaguensis</name>
    <dbReference type="NCBI Taxonomy" id="390850"/>
    <lineage>
        <taxon>Eukaryota</taxon>
        <taxon>Metazoa</taxon>
        <taxon>Ecdysozoa</taxon>
        <taxon>Nematoda</taxon>
        <taxon>Chromadorea</taxon>
        <taxon>Rhabditida</taxon>
        <taxon>Tylenchina</taxon>
        <taxon>Tylenchomorpha</taxon>
        <taxon>Tylenchoidea</taxon>
        <taxon>Meloidogynidae</taxon>
        <taxon>Meloidogyninae</taxon>
        <taxon>Meloidogyne</taxon>
    </lineage>
</organism>
<accession>A0A6V7XVD0</accession>
<evidence type="ECO:0000313" key="3">
    <source>
        <dbReference type="Proteomes" id="UP000580250"/>
    </source>
</evidence>
<name>A0A6V7XVD0_MELEN</name>
<sequence length="133" mass="14396">MDRFLPYTHFGNGQQSQRIDDGRSDNESIVDSNPATEQKLNVREATQSMGLQMPNNPHNIFGSNGQAAGAVYDETFMQARGAAALAEMESKIAAQSFTSGMLITPQVDNSFGHHSSMEQVANNSNTAFQVGII</sequence>
<evidence type="ECO:0000256" key="1">
    <source>
        <dbReference type="SAM" id="MobiDB-lite"/>
    </source>
</evidence>